<name>A0A370FY68_9BACI</name>
<comment type="similarity">
    <text evidence="1">Belongs to the sigma-70 factor family. ECF subfamily.</text>
</comment>
<evidence type="ECO:0000259" key="6">
    <source>
        <dbReference type="Pfam" id="PF04542"/>
    </source>
</evidence>
<comment type="caution">
    <text evidence="8">The sequence shown here is derived from an EMBL/GenBank/DDBJ whole genome shotgun (WGS) entry which is preliminary data.</text>
</comment>
<feature type="domain" description="RNA polymerase sigma factor 70 region 4 type 2" evidence="7">
    <location>
        <begin position="113"/>
        <end position="157"/>
    </location>
</feature>
<keyword evidence="8" id="KW-0240">DNA-directed RNA polymerase</keyword>
<dbReference type="EMBL" id="QQAY01000029">
    <property type="protein sequence ID" value="RDI36482.1"/>
    <property type="molecule type" value="Genomic_DNA"/>
</dbReference>
<dbReference type="Gene3D" id="1.10.10.10">
    <property type="entry name" value="Winged helix-like DNA-binding domain superfamily/Winged helix DNA-binding domain"/>
    <property type="match status" value="1"/>
</dbReference>
<dbReference type="NCBIfam" id="TIGR02937">
    <property type="entry name" value="sigma70-ECF"/>
    <property type="match status" value="1"/>
</dbReference>
<dbReference type="AlphaFoldDB" id="A0A370FY68"/>
<dbReference type="RefSeq" id="WP_114747376.1">
    <property type="nucleotide sequence ID" value="NZ_QQAY01000029.1"/>
</dbReference>
<keyword evidence="2" id="KW-0805">Transcription regulation</keyword>
<evidence type="ECO:0000256" key="5">
    <source>
        <dbReference type="ARBA" id="ARBA00023163"/>
    </source>
</evidence>
<evidence type="ECO:0000256" key="2">
    <source>
        <dbReference type="ARBA" id="ARBA00023015"/>
    </source>
</evidence>
<dbReference type="OrthoDB" id="9783788at2"/>
<evidence type="ECO:0000256" key="3">
    <source>
        <dbReference type="ARBA" id="ARBA00023082"/>
    </source>
</evidence>
<proteinExistence type="inferred from homology"/>
<dbReference type="Proteomes" id="UP000255326">
    <property type="component" value="Unassembled WGS sequence"/>
</dbReference>
<evidence type="ECO:0000313" key="9">
    <source>
        <dbReference type="Proteomes" id="UP000255326"/>
    </source>
</evidence>
<evidence type="ECO:0000256" key="1">
    <source>
        <dbReference type="ARBA" id="ARBA00010641"/>
    </source>
</evidence>
<evidence type="ECO:0000256" key="4">
    <source>
        <dbReference type="ARBA" id="ARBA00023125"/>
    </source>
</evidence>
<dbReference type="SUPFAM" id="SSF88659">
    <property type="entry name" value="Sigma3 and sigma4 domains of RNA polymerase sigma factors"/>
    <property type="match status" value="1"/>
</dbReference>
<dbReference type="SUPFAM" id="SSF88946">
    <property type="entry name" value="Sigma2 domain of RNA polymerase sigma factors"/>
    <property type="match status" value="1"/>
</dbReference>
<sequence>MEHFEELHQQYAPMIHKIMNTLHIYMNIDEFYQTGLIALWKAWQDFDHTKGSFTAYAYTSIKGSMMNELTAATKQTETLVYPEEEYWNYIENEHQALNVALNDREALLSYCTNLTPNQTKWVLSTFLEGLSVSEIAEKEKVSPSTVKKWRAMAKEKLMNDSLLL</sequence>
<dbReference type="PANTHER" id="PTHR43133:SF8">
    <property type="entry name" value="RNA POLYMERASE SIGMA FACTOR HI_1459-RELATED"/>
    <property type="match status" value="1"/>
</dbReference>
<organism evidence="8 9">
    <name type="scientific">Falsibacillus pallidus</name>
    <dbReference type="NCBI Taxonomy" id="493781"/>
    <lineage>
        <taxon>Bacteria</taxon>
        <taxon>Bacillati</taxon>
        <taxon>Bacillota</taxon>
        <taxon>Bacilli</taxon>
        <taxon>Bacillales</taxon>
        <taxon>Bacillaceae</taxon>
        <taxon>Falsibacillus</taxon>
    </lineage>
</organism>
<dbReference type="GO" id="GO:0016987">
    <property type="term" value="F:sigma factor activity"/>
    <property type="evidence" value="ECO:0007669"/>
    <property type="project" value="UniProtKB-KW"/>
</dbReference>
<dbReference type="GO" id="GO:0006352">
    <property type="term" value="P:DNA-templated transcription initiation"/>
    <property type="evidence" value="ECO:0007669"/>
    <property type="project" value="InterPro"/>
</dbReference>
<keyword evidence="4" id="KW-0238">DNA-binding</keyword>
<dbReference type="GO" id="GO:0000428">
    <property type="term" value="C:DNA-directed RNA polymerase complex"/>
    <property type="evidence" value="ECO:0007669"/>
    <property type="project" value="UniProtKB-KW"/>
</dbReference>
<dbReference type="InterPro" id="IPR013324">
    <property type="entry name" value="RNA_pol_sigma_r3/r4-like"/>
</dbReference>
<evidence type="ECO:0000313" key="8">
    <source>
        <dbReference type="EMBL" id="RDI36482.1"/>
    </source>
</evidence>
<dbReference type="InterPro" id="IPR013249">
    <property type="entry name" value="RNA_pol_sigma70_r4_t2"/>
</dbReference>
<keyword evidence="3" id="KW-0731">Sigma factor</keyword>
<feature type="domain" description="RNA polymerase sigma-70 region 2" evidence="6">
    <location>
        <begin position="7"/>
        <end position="73"/>
    </location>
</feature>
<keyword evidence="9" id="KW-1185">Reference proteome</keyword>
<dbReference type="Pfam" id="PF04542">
    <property type="entry name" value="Sigma70_r2"/>
    <property type="match status" value="1"/>
</dbReference>
<keyword evidence="5" id="KW-0804">Transcription</keyword>
<dbReference type="Pfam" id="PF08281">
    <property type="entry name" value="Sigma70_r4_2"/>
    <property type="match status" value="1"/>
</dbReference>
<protein>
    <submittedName>
        <fullName evidence="8">DNA-directed RNA polymerase</fullName>
    </submittedName>
</protein>
<dbReference type="InterPro" id="IPR013325">
    <property type="entry name" value="RNA_pol_sigma_r2"/>
</dbReference>
<dbReference type="InterPro" id="IPR039425">
    <property type="entry name" value="RNA_pol_sigma-70-like"/>
</dbReference>
<accession>A0A370FY68</accession>
<reference evidence="8 9" key="1">
    <citation type="submission" date="2018-07" db="EMBL/GenBank/DDBJ databases">
        <title>Genomic Encyclopedia of Type Strains, Phase IV (KMG-IV): sequencing the most valuable type-strain genomes for metagenomic binning, comparative biology and taxonomic classification.</title>
        <authorList>
            <person name="Goeker M."/>
        </authorList>
    </citation>
    <scope>NUCLEOTIDE SEQUENCE [LARGE SCALE GENOMIC DNA]</scope>
    <source>
        <strain evidence="8 9">DSM 25281</strain>
    </source>
</reference>
<dbReference type="PANTHER" id="PTHR43133">
    <property type="entry name" value="RNA POLYMERASE ECF-TYPE SIGMA FACTO"/>
    <property type="match status" value="1"/>
</dbReference>
<evidence type="ECO:0000259" key="7">
    <source>
        <dbReference type="Pfam" id="PF08281"/>
    </source>
</evidence>
<dbReference type="InterPro" id="IPR036388">
    <property type="entry name" value="WH-like_DNA-bd_sf"/>
</dbReference>
<dbReference type="InterPro" id="IPR014284">
    <property type="entry name" value="RNA_pol_sigma-70_dom"/>
</dbReference>
<dbReference type="InterPro" id="IPR007627">
    <property type="entry name" value="RNA_pol_sigma70_r2"/>
</dbReference>
<gene>
    <name evidence="8" type="ORF">DFR59_12918</name>
</gene>
<dbReference type="Gene3D" id="1.10.1740.10">
    <property type="match status" value="1"/>
</dbReference>
<dbReference type="GO" id="GO:0003677">
    <property type="term" value="F:DNA binding"/>
    <property type="evidence" value="ECO:0007669"/>
    <property type="project" value="UniProtKB-KW"/>
</dbReference>